<feature type="transmembrane region" description="Helical" evidence="1">
    <location>
        <begin position="6"/>
        <end position="25"/>
    </location>
</feature>
<feature type="transmembrane region" description="Helical" evidence="1">
    <location>
        <begin position="34"/>
        <end position="54"/>
    </location>
</feature>
<name>A0A5R8KEC3_9BACT</name>
<gene>
    <name evidence="2" type="ORF">FEM03_10005</name>
</gene>
<comment type="caution">
    <text evidence="2">The sequence shown here is derived from an EMBL/GenBank/DDBJ whole genome shotgun (WGS) entry which is preliminary data.</text>
</comment>
<evidence type="ECO:0000313" key="3">
    <source>
        <dbReference type="Proteomes" id="UP000306196"/>
    </source>
</evidence>
<dbReference type="RefSeq" id="WP_138086116.1">
    <property type="nucleotide sequence ID" value="NZ_VAUV01000007.1"/>
</dbReference>
<evidence type="ECO:0000256" key="1">
    <source>
        <dbReference type="SAM" id="Phobius"/>
    </source>
</evidence>
<keyword evidence="1" id="KW-1133">Transmembrane helix</keyword>
<evidence type="ECO:0000313" key="2">
    <source>
        <dbReference type="EMBL" id="TLD70643.1"/>
    </source>
</evidence>
<reference evidence="2 3" key="1">
    <citation type="submission" date="2019-05" db="EMBL/GenBank/DDBJ databases">
        <title>Verrucobacter flavum gen. nov., sp. nov. a new member of the family Verrucomicrobiaceae.</title>
        <authorList>
            <person name="Szuroczki S."/>
            <person name="Abbaszade G."/>
            <person name="Szabo A."/>
            <person name="Felfoldi T."/>
            <person name="Schumann P."/>
            <person name="Boka K."/>
            <person name="Keki Z."/>
            <person name="Toumi M."/>
            <person name="Toth E."/>
        </authorList>
    </citation>
    <scope>NUCLEOTIDE SEQUENCE [LARGE SCALE GENOMIC DNA]</scope>
    <source>
        <strain evidence="2 3">MG-N-17</strain>
    </source>
</reference>
<dbReference type="AlphaFoldDB" id="A0A5R8KEC3"/>
<protein>
    <submittedName>
        <fullName evidence="2">Uncharacterized protein</fullName>
    </submittedName>
</protein>
<feature type="transmembrane region" description="Helical" evidence="1">
    <location>
        <begin position="132"/>
        <end position="150"/>
    </location>
</feature>
<sequence length="163" mass="18465">MFGVYLSYWTTVCVILIAIIIVASLSETPSRRRYLIAAWSFAILSFGSVLIRVFPLFFDIQMANAFGPRSMSSAAYIFPIFVILAFGYPALSLFPFMSAETGRKVVLAIVGLVVLWSTFLFLRTMIRWPQSQGGGPVAAIMAYFYLLLWWRVYDLRRATDEST</sequence>
<proteinExistence type="predicted"/>
<keyword evidence="1" id="KW-0812">Transmembrane</keyword>
<feature type="transmembrane region" description="Helical" evidence="1">
    <location>
        <begin position="106"/>
        <end position="126"/>
    </location>
</feature>
<dbReference type="OrthoDB" id="9925834at2"/>
<feature type="transmembrane region" description="Helical" evidence="1">
    <location>
        <begin position="74"/>
        <end position="94"/>
    </location>
</feature>
<keyword evidence="1" id="KW-0472">Membrane</keyword>
<dbReference type="Proteomes" id="UP000306196">
    <property type="component" value="Unassembled WGS sequence"/>
</dbReference>
<dbReference type="EMBL" id="VAUV01000007">
    <property type="protein sequence ID" value="TLD70643.1"/>
    <property type="molecule type" value="Genomic_DNA"/>
</dbReference>
<organism evidence="2 3">
    <name type="scientific">Phragmitibacter flavus</name>
    <dbReference type="NCBI Taxonomy" id="2576071"/>
    <lineage>
        <taxon>Bacteria</taxon>
        <taxon>Pseudomonadati</taxon>
        <taxon>Verrucomicrobiota</taxon>
        <taxon>Verrucomicrobiia</taxon>
        <taxon>Verrucomicrobiales</taxon>
        <taxon>Verrucomicrobiaceae</taxon>
        <taxon>Phragmitibacter</taxon>
    </lineage>
</organism>
<keyword evidence="3" id="KW-1185">Reference proteome</keyword>
<accession>A0A5R8KEC3</accession>